<feature type="domain" description="HTH merR-type" evidence="2">
    <location>
        <begin position="2"/>
        <end position="48"/>
    </location>
</feature>
<reference evidence="3 4" key="1">
    <citation type="submission" date="2018-03" db="EMBL/GenBank/DDBJ databases">
        <title>Genomic Encyclopedia of Type Strains, Phase III (KMG-III): the genomes of soil and plant-associated and newly described type strains.</title>
        <authorList>
            <person name="Whitman W."/>
        </authorList>
    </citation>
    <scope>NUCLEOTIDE SEQUENCE [LARGE SCALE GENOMIC DNA]</scope>
    <source>
        <strain evidence="3 4">CGMCC 1.07653</strain>
    </source>
</reference>
<dbReference type="GO" id="GO:0006355">
    <property type="term" value="P:regulation of DNA-templated transcription"/>
    <property type="evidence" value="ECO:0007669"/>
    <property type="project" value="InterPro"/>
</dbReference>
<dbReference type="SUPFAM" id="SSF46955">
    <property type="entry name" value="Putative DNA-binding domain"/>
    <property type="match status" value="1"/>
</dbReference>
<dbReference type="InterPro" id="IPR009061">
    <property type="entry name" value="DNA-bd_dom_put_sf"/>
</dbReference>
<keyword evidence="4" id="KW-1185">Reference proteome</keyword>
<dbReference type="EMBL" id="PYAV01000003">
    <property type="protein sequence ID" value="PSL50544.1"/>
    <property type="molecule type" value="Genomic_DNA"/>
</dbReference>
<organism evidence="3 4">
    <name type="scientific">Salsuginibacillus halophilus</name>
    <dbReference type="NCBI Taxonomy" id="517424"/>
    <lineage>
        <taxon>Bacteria</taxon>
        <taxon>Bacillati</taxon>
        <taxon>Bacillota</taxon>
        <taxon>Bacilli</taxon>
        <taxon>Bacillales</taxon>
        <taxon>Bacillaceae</taxon>
        <taxon>Salsuginibacillus</taxon>
    </lineage>
</organism>
<dbReference type="Gene3D" id="1.10.1660.10">
    <property type="match status" value="1"/>
</dbReference>
<evidence type="ECO:0000313" key="3">
    <source>
        <dbReference type="EMBL" id="PSL50544.1"/>
    </source>
</evidence>
<evidence type="ECO:0000256" key="1">
    <source>
        <dbReference type="SAM" id="Coils"/>
    </source>
</evidence>
<evidence type="ECO:0000259" key="2">
    <source>
        <dbReference type="Pfam" id="PF13411"/>
    </source>
</evidence>
<accession>A0A2P8HWI9</accession>
<keyword evidence="1" id="KW-0175">Coiled coil</keyword>
<feature type="coiled-coil region" evidence="1">
    <location>
        <begin position="105"/>
        <end position="132"/>
    </location>
</feature>
<dbReference type="InterPro" id="IPR000551">
    <property type="entry name" value="MerR-type_HTH_dom"/>
</dbReference>
<dbReference type="AlphaFoldDB" id="A0A2P8HWI9"/>
<protein>
    <submittedName>
        <fullName evidence="3">Chromosome-anchoring protein RacA</fullName>
    </submittedName>
</protein>
<name>A0A2P8HWI9_9BACI</name>
<dbReference type="RefSeq" id="WP_106587868.1">
    <property type="nucleotide sequence ID" value="NZ_PYAV01000003.1"/>
</dbReference>
<sequence length="143" mass="16648">MYKTKEVADHFSVSARTVQSWIKRFNLNIQHNASGHYQFSDQDIQSIEAALHDEKTLRTEKPARNDHGLEHTDRLEEKLEYVLIRLAHVERLVESKADEVVTFQLLKHRHDIEDLKKAVQVLESEMTVSRTENNGLMTLELKG</sequence>
<dbReference type="Pfam" id="PF13411">
    <property type="entry name" value="MerR_1"/>
    <property type="match status" value="1"/>
</dbReference>
<dbReference type="GO" id="GO:0003677">
    <property type="term" value="F:DNA binding"/>
    <property type="evidence" value="ECO:0007669"/>
    <property type="project" value="InterPro"/>
</dbReference>
<dbReference type="OrthoDB" id="2991292at2"/>
<gene>
    <name evidence="3" type="ORF">B0H94_103156</name>
</gene>
<comment type="caution">
    <text evidence="3">The sequence shown here is derived from an EMBL/GenBank/DDBJ whole genome shotgun (WGS) entry which is preliminary data.</text>
</comment>
<dbReference type="Proteomes" id="UP000242310">
    <property type="component" value="Unassembled WGS sequence"/>
</dbReference>
<evidence type="ECO:0000313" key="4">
    <source>
        <dbReference type="Proteomes" id="UP000242310"/>
    </source>
</evidence>
<proteinExistence type="predicted"/>